<feature type="non-terminal residue" evidence="2">
    <location>
        <position position="285"/>
    </location>
</feature>
<dbReference type="Pfam" id="PF03103">
    <property type="entry name" value="DUF243"/>
    <property type="match status" value="1"/>
</dbReference>
<dbReference type="GO" id="GO:0008010">
    <property type="term" value="F:structural constituent of chitin-based larval cuticle"/>
    <property type="evidence" value="ECO:0007669"/>
    <property type="project" value="TreeGrafter"/>
</dbReference>
<organism evidence="2">
    <name type="scientific">Bactrocera latifrons</name>
    <name type="common">Malaysian fruit fly</name>
    <name type="synonym">Chaetodacus latifrons</name>
    <dbReference type="NCBI Taxonomy" id="174628"/>
    <lineage>
        <taxon>Eukaryota</taxon>
        <taxon>Metazoa</taxon>
        <taxon>Ecdysozoa</taxon>
        <taxon>Arthropoda</taxon>
        <taxon>Hexapoda</taxon>
        <taxon>Insecta</taxon>
        <taxon>Pterygota</taxon>
        <taxon>Neoptera</taxon>
        <taxon>Endopterygota</taxon>
        <taxon>Diptera</taxon>
        <taxon>Brachycera</taxon>
        <taxon>Muscomorpha</taxon>
        <taxon>Tephritoidea</taxon>
        <taxon>Tephritidae</taxon>
        <taxon>Bactrocera</taxon>
        <taxon>Bactrocera</taxon>
    </lineage>
</organism>
<gene>
    <name evidence="2" type="ORF">c0_g3_i2</name>
</gene>
<dbReference type="AlphaFoldDB" id="A0A0K8UDY7"/>
<sequence length="285" mass="29980">QKFCKFLFLFLQKVRIFAQKQNLYKFVEKCGVINSKQQIRKLKPQPNLSYEMRAFIILCSVVSVTYAASLGYNYEINNGPALGGGLSGGQIGGPSYGGQALGGPSYGGQALGGPSYGGQALGGSSLGGHGGASPSFGGLGAAGPSFGNVGHAGPSYNAPAEVNKEFFTYTAPEHEFNDAGDAGDHANSLKKNLRVIFIKGPENSGLENAALQLAKSAGEERTAIYVLSKQADIGDLANKLQSLNHQNAHKPEVHFVKYRTPADAENAKQAIQSQYEGLGGHTSSH</sequence>
<dbReference type="GO" id="GO:0040003">
    <property type="term" value="P:chitin-based cuticle development"/>
    <property type="evidence" value="ECO:0007669"/>
    <property type="project" value="TreeGrafter"/>
</dbReference>
<accession>A0A0K8UDY7</accession>
<reference evidence="2" key="1">
    <citation type="submission" date="2015-06" db="EMBL/GenBank/DDBJ databases">
        <authorList>
            <person name="Hoefler B.C."/>
            <person name="Straight P.D."/>
        </authorList>
    </citation>
    <scope>NUCLEOTIDE SEQUENCE</scope>
</reference>
<dbReference type="OrthoDB" id="8007215at2759"/>
<feature type="domain" description="DUF243" evidence="1">
    <location>
        <begin position="160"/>
        <end position="261"/>
    </location>
</feature>
<dbReference type="GO" id="GO:0062129">
    <property type="term" value="C:chitin-based extracellular matrix"/>
    <property type="evidence" value="ECO:0007669"/>
    <property type="project" value="TreeGrafter"/>
</dbReference>
<dbReference type="PANTHER" id="PTHR31927">
    <property type="entry name" value="FI07246P-RELATED-RELATED"/>
    <property type="match status" value="1"/>
</dbReference>
<evidence type="ECO:0000313" key="2">
    <source>
        <dbReference type="EMBL" id="JAI24771.1"/>
    </source>
</evidence>
<dbReference type="SMART" id="SM00690">
    <property type="entry name" value="DM5"/>
    <property type="match status" value="1"/>
</dbReference>
<dbReference type="InterPro" id="IPR004145">
    <property type="entry name" value="DUF243"/>
</dbReference>
<evidence type="ECO:0000259" key="1">
    <source>
        <dbReference type="SMART" id="SM00690"/>
    </source>
</evidence>
<dbReference type="PANTHER" id="PTHR31927:SF2">
    <property type="entry name" value="FI07246P-RELATED"/>
    <property type="match status" value="1"/>
</dbReference>
<protein>
    <recommendedName>
        <fullName evidence="1">DUF243 domain-containing protein</fullName>
    </recommendedName>
</protein>
<proteinExistence type="predicted"/>
<feature type="non-terminal residue" evidence="2">
    <location>
        <position position="1"/>
    </location>
</feature>
<name>A0A0K8UDY7_BACLA</name>
<dbReference type="EMBL" id="GDHF01027543">
    <property type="protein sequence ID" value="JAI24771.1"/>
    <property type="molecule type" value="Transcribed_RNA"/>
</dbReference>